<organism evidence="2 5">
    <name type="scientific">Streptomyces acidiscabies</name>
    <dbReference type="NCBI Taxonomy" id="42234"/>
    <lineage>
        <taxon>Bacteria</taxon>
        <taxon>Bacillati</taxon>
        <taxon>Actinomycetota</taxon>
        <taxon>Actinomycetes</taxon>
        <taxon>Kitasatosporales</taxon>
        <taxon>Streptomycetaceae</taxon>
        <taxon>Streptomyces</taxon>
    </lineage>
</organism>
<keyword evidence="2" id="KW-0067">ATP-binding</keyword>
<keyword evidence="4" id="KW-1185">Reference proteome</keyword>
<evidence type="ECO:0000313" key="3">
    <source>
        <dbReference type="EMBL" id="MDX3016556.1"/>
    </source>
</evidence>
<evidence type="ECO:0000259" key="1">
    <source>
        <dbReference type="Pfam" id="PF04326"/>
    </source>
</evidence>
<feature type="domain" description="Schlafen AlbA-2" evidence="1">
    <location>
        <begin position="194"/>
        <end position="301"/>
    </location>
</feature>
<dbReference type="GeneID" id="69804382"/>
<dbReference type="Gene3D" id="3.30.950.30">
    <property type="entry name" value="Schlafen, AAA domain"/>
    <property type="match status" value="1"/>
</dbReference>
<comment type="caution">
    <text evidence="2">The sequence shown here is derived from an EMBL/GenBank/DDBJ whole genome shotgun (WGS) entry which is preliminary data.</text>
</comment>
<gene>
    <name evidence="2" type="ORF">PV399_17900</name>
    <name evidence="3" type="ORF">PV666_01475</name>
</gene>
<dbReference type="GO" id="GO:0005524">
    <property type="term" value="F:ATP binding"/>
    <property type="evidence" value="ECO:0007669"/>
    <property type="project" value="UniProtKB-KW"/>
</dbReference>
<accession>A0AAP6BB84</accession>
<dbReference type="InterPro" id="IPR007421">
    <property type="entry name" value="Schlafen_AlbA_2_dom"/>
</dbReference>
<dbReference type="RefSeq" id="WP_107115989.1">
    <property type="nucleotide sequence ID" value="NZ_BCMK01000011.1"/>
</dbReference>
<evidence type="ECO:0000313" key="5">
    <source>
        <dbReference type="Proteomes" id="UP001282288"/>
    </source>
</evidence>
<proteinExistence type="predicted"/>
<dbReference type="Proteomes" id="UP001272987">
    <property type="component" value="Unassembled WGS sequence"/>
</dbReference>
<evidence type="ECO:0000313" key="2">
    <source>
        <dbReference type="EMBL" id="MDX2961576.1"/>
    </source>
</evidence>
<reference evidence="2 4" key="1">
    <citation type="journal article" date="2023" name="Microb. Genom.">
        <title>Mesoterricola silvestris gen. nov., sp. nov., Mesoterricola sediminis sp. nov., Geothrix oryzae sp. nov., Geothrix edaphica sp. nov., Geothrix rubra sp. nov., and Geothrix limicola sp. nov., six novel members of Acidobacteriota isolated from soils.</title>
        <authorList>
            <person name="Weisberg A.J."/>
            <person name="Pearce E."/>
            <person name="Kramer C.G."/>
            <person name="Chang J.H."/>
            <person name="Clarke C.R."/>
        </authorList>
    </citation>
    <scope>NUCLEOTIDE SEQUENCE</scope>
    <source>
        <strain evidence="3 4">NB05-1H</strain>
        <strain evidence="2">NRRL_B-16521</strain>
    </source>
</reference>
<dbReference type="EMBL" id="JARAWP010000001">
    <property type="protein sequence ID" value="MDX3016556.1"/>
    <property type="molecule type" value="Genomic_DNA"/>
</dbReference>
<dbReference type="InterPro" id="IPR038461">
    <property type="entry name" value="Schlafen_AlbA_2_dom_sf"/>
</dbReference>
<dbReference type="EMBL" id="JARAWC010000012">
    <property type="protein sequence ID" value="MDX2961576.1"/>
    <property type="molecule type" value="Genomic_DNA"/>
</dbReference>
<dbReference type="AlphaFoldDB" id="A0AAP6BB84"/>
<name>A0AAP6BB84_9ACTN</name>
<dbReference type="Proteomes" id="UP001282288">
    <property type="component" value="Unassembled WGS sequence"/>
</dbReference>
<evidence type="ECO:0000313" key="4">
    <source>
        <dbReference type="Proteomes" id="UP001272987"/>
    </source>
</evidence>
<protein>
    <submittedName>
        <fullName evidence="2">ATP-binding protein</fullName>
    </submittedName>
</protein>
<keyword evidence="2" id="KW-0547">Nucleotide-binding</keyword>
<sequence>MGYELKLSKDGNQLLLEDSKSSRFTLRGGSEFEPKPNEIAQFKAIDFLFSADKARREKHERDSLYLATFSDSEYRWSCLVFEVPKESPVKVSVEIECMAGRPPEATEELAKEIVLRNFATEVSTDYSQDYSYGNFWGLECEFSNLEMTFQALFDCFDALARLVDVDTPRRVVDLQTALRALQGGVPELLIGLRESEWLEVKSQPYDLSVHSERIELAKDVAQFANAPDGGLLVIGARTKDKGTGDVIQRITPMAIQPKIAERYRKAIDQRIYPPISGLKVENAQAARGSILFLYVPPQAPAAKPFIVEGAVASDGHYENFFMIPQRRGSDVHPISGRSIHGLLAGRLFPEFGTGGQKMQ</sequence>
<dbReference type="Pfam" id="PF04326">
    <property type="entry name" value="SLFN_AlbA_2"/>
    <property type="match status" value="1"/>
</dbReference>